<dbReference type="InterPro" id="IPR036412">
    <property type="entry name" value="HAD-like_sf"/>
</dbReference>
<organism evidence="1 2">
    <name type="scientific">Ganoderma sinense ZZ0214-1</name>
    <dbReference type="NCBI Taxonomy" id="1077348"/>
    <lineage>
        <taxon>Eukaryota</taxon>
        <taxon>Fungi</taxon>
        <taxon>Dikarya</taxon>
        <taxon>Basidiomycota</taxon>
        <taxon>Agaricomycotina</taxon>
        <taxon>Agaricomycetes</taxon>
        <taxon>Polyporales</taxon>
        <taxon>Polyporaceae</taxon>
        <taxon>Ganoderma</taxon>
    </lineage>
</organism>
<reference evidence="1 2" key="1">
    <citation type="journal article" date="2015" name="Sci. Rep.">
        <title>Chromosome-level genome map provides insights into diverse defense mechanisms in the medicinal fungus Ganoderma sinense.</title>
        <authorList>
            <person name="Zhu Y."/>
            <person name="Xu J."/>
            <person name="Sun C."/>
            <person name="Zhou S."/>
            <person name="Xu H."/>
            <person name="Nelson D.R."/>
            <person name="Qian J."/>
            <person name="Song J."/>
            <person name="Luo H."/>
            <person name="Xiang L."/>
            <person name="Li Y."/>
            <person name="Xu Z."/>
            <person name="Ji A."/>
            <person name="Wang L."/>
            <person name="Lu S."/>
            <person name="Hayward A."/>
            <person name="Sun W."/>
            <person name="Li X."/>
            <person name="Schwartz D.C."/>
            <person name="Wang Y."/>
            <person name="Chen S."/>
        </authorList>
    </citation>
    <scope>NUCLEOTIDE SEQUENCE [LARGE SCALE GENOMIC DNA]</scope>
    <source>
        <strain evidence="1 2">ZZ0214-1</strain>
    </source>
</reference>
<dbReference type="PANTHER" id="PTHR43611:SF3">
    <property type="entry name" value="FLAVIN MONONUCLEOTIDE HYDROLASE 1, CHLOROPLATIC"/>
    <property type="match status" value="1"/>
</dbReference>
<gene>
    <name evidence="1" type="ORF">GSI_09300</name>
</gene>
<dbReference type="InterPro" id="IPR008930">
    <property type="entry name" value="Terpenoid_cyclase/PrenylTrfase"/>
</dbReference>
<dbReference type="NCBIfam" id="TIGR01509">
    <property type="entry name" value="HAD-SF-IA-v3"/>
    <property type="match status" value="1"/>
</dbReference>
<dbReference type="EMBL" id="AYKW01000023">
    <property type="protein sequence ID" value="PIL29251.1"/>
    <property type="molecule type" value="Genomic_DNA"/>
</dbReference>
<dbReference type="GO" id="GO:0016791">
    <property type="term" value="F:phosphatase activity"/>
    <property type="evidence" value="ECO:0007669"/>
    <property type="project" value="UniProtKB-ARBA"/>
</dbReference>
<accession>A0A2G8S662</accession>
<dbReference type="STRING" id="1077348.A0A2G8S662"/>
<dbReference type="Pfam" id="PF00702">
    <property type="entry name" value="Hydrolase"/>
    <property type="match status" value="1"/>
</dbReference>
<dbReference type="SUPFAM" id="SSF48239">
    <property type="entry name" value="Terpenoid cyclases/Protein prenyltransferases"/>
    <property type="match status" value="1"/>
</dbReference>
<keyword evidence="2" id="KW-1185">Reference proteome</keyword>
<dbReference type="InterPro" id="IPR006439">
    <property type="entry name" value="HAD-SF_hydro_IA"/>
</dbReference>
<dbReference type="Proteomes" id="UP000230002">
    <property type="component" value="Unassembled WGS sequence"/>
</dbReference>
<dbReference type="SUPFAM" id="SSF56784">
    <property type="entry name" value="HAD-like"/>
    <property type="match status" value="1"/>
</dbReference>
<sequence length="481" mass="53186">MAVTQTHGRQCDNVVVDFGGVLFTWSANTMTPVRPKLLRRILSSSIWFEYERGTITEQECVQLVAAEFSIFEVDFARALKNLRRSVRLDNAVFDLLRSLKKRAGVRIFAVANMASAEWDLLRRKMEPEVWALFDHIYTSATVGARKPNLDFFKHILDAAGLNPARTVLVDNRVENIVSATSIGMKAVAFTTAEEAERALTALVRDPVADAERWMRAHAKEMWSVTDTGAALEENFGQLLILDVTKDASLANVVAPKRLANFFRGRTVLTTDVFPDDLNTTSTACMTLGAFSQEVKDDIIDEILSIKTREGLIPTYFDSTRPRIDPVVNVNVLTFLCLNGRGHELPEALDWIHAVLHARAYEHGTLYFPAGDAFLFFLARLLDVSPAVRQRLGKLFAERVQERCSADSGGDALALAMRVAAAASAGVRAARDCEWLRAMQEEDGAWPIGFICRYGSGGVKIGNKGLTTALAVAAIRKYEALA</sequence>
<proteinExistence type="predicted"/>
<dbReference type="AlphaFoldDB" id="A0A2G8S662"/>
<dbReference type="PANTHER" id="PTHR43611">
    <property type="entry name" value="ALPHA-D-GLUCOSE 1-PHOSPHATE PHOSPHATASE"/>
    <property type="match status" value="1"/>
</dbReference>
<dbReference type="Gene3D" id="3.40.50.1000">
    <property type="entry name" value="HAD superfamily/HAD-like"/>
    <property type="match status" value="1"/>
</dbReference>
<dbReference type="InterPro" id="IPR023214">
    <property type="entry name" value="HAD_sf"/>
</dbReference>
<evidence type="ECO:0000313" key="2">
    <source>
        <dbReference type="Proteomes" id="UP000230002"/>
    </source>
</evidence>
<evidence type="ECO:0000313" key="1">
    <source>
        <dbReference type="EMBL" id="PIL29251.1"/>
    </source>
</evidence>
<name>A0A2G8S662_9APHY</name>
<comment type="caution">
    <text evidence="1">The sequence shown here is derived from an EMBL/GenBank/DDBJ whole genome shotgun (WGS) entry which is preliminary data.</text>
</comment>
<dbReference type="OrthoDB" id="2012566at2759"/>
<protein>
    <submittedName>
        <fullName evidence="1">Uncharacterized protein</fullName>
    </submittedName>
</protein>